<protein>
    <recommendedName>
        <fullName evidence="5">MYND-type domain-containing protein</fullName>
    </recommendedName>
</protein>
<keyword evidence="2 4" id="KW-0863">Zinc-finger</keyword>
<evidence type="ECO:0000256" key="1">
    <source>
        <dbReference type="ARBA" id="ARBA00022723"/>
    </source>
</evidence>
<comment type="caution">
    <text evidence="6">The sequence shown here is derived from an EMBL/GenBank/DDBJ whole genome shotgun (WGS) entry which is preliminary data.</text>
</comment>
<evidence type="ECO:0000313" key="6">
    <source>
        <dbReference type="EMBL" id="KAG7094423.1"/>
    </source>
</evidence>
<evidence type="ECO:0000256" key="2">
    <source>
        <dbReference type="ARBA" id="ARBA00022771"/>
    </source>
</evidence>
<evidence type="ECO:0000256" key="3">
    <source>
        <dbReference type="ARBA" id="ARBA00022833"/>
    </source>
</evidence>
<dbReference type="RefSeq" id="XP_043010893.1">
    <property type="nucleotide sequence ID" value="XM_043152806.1"/>
</dbReference>
<dbReference type="SUPFAM" id="SSF144232">
    <property type="entry name" value="HIT/MYND zinc finger-like"/>
    <property type="match status" value="1"/>
</dbReference>
<dbReference type="EMBL" id="CM032184">
    <property type="protein sequence ID" value="KAG7094423.1"/>
    <property type="molecule type" value="Genomic_DNA"/>
</dbReference>
<evidence type="ECO:0000259" key="5">
    <source>
        <dbReference type="PROSITE" id="PS50865"/>
    </source>
</evidence>
<reference evidence="6" key="1">
    <citation type="journal article" date="2021" name="Genome Biol. Evol.">
        <title>The assembled and annotated genome of the fairy-ring fungus Marasmius oreades.</title>
        <authorList>
            <person name="Hiltunen M."/>
            <person name="Ament-Velasquez S.L."/>
            <person name="Johannesson H."/>
        </authorList>
    </citation>
    <scope>NUCLEOTIDE SEQUENCE</scope>
    <source>
        <strain evidence="6">03SP1</strain>
    </source>
</reference>
<accession>A0A9P7S4N8</accession>
<evidence type="ECO:0000256" key="4">
    <source>
        <dbReference type="PROSITE-ProRule" id="PRU00134"/>
    </source>
</evidence>
<keyword evidence="1" id="KW-0479">Metal-binding</keyword>
<proteinExistence type="predicted"/>
<sequence length="606" mass="68429">MPLGASESPDHVEDASPGPVFLEEAKKLFPSGPRAISALRRIGQPRSAILQSTNPSREVRTFLQILGSLGMDIPQTTETLIKENWTSFLAPWTFFVLEELVLSDRDPQTPAAWVTYNAALWIIPSFIRLLRSKEIILRTLRDLTPHLSTVFARVWLKTVDQHHLTWGAWSAVVADIYLDDIAAKVSACDMRLTEILYRAGTISLRHIHREIPRVPTMTSQGISDLNAFLAVLNPYGGPGPLFHVERSEATLEALIRLLFALLCKRKKSQDAESSSIGYELTSAKILFEHIDYIMDGNIRVSQALEGGLVVALVKACPYYFSPNESAPADQRFDVQASQFLERIAQFLVFPSVLHQFLRSVKAVTKSEKHENKLQEYSTLMWNVWDRTKRKALYLRAIRSDLKSVGRFWRCNNDLCDGTNTHYGAPFLQCSGCLETFYCSRTCRKIEWRAGHREQCAAIRKLREVGAPNATETDEQFFVGITKRFISTNRHPIDAAIKLYAAAVASSQRAGQTLSKEKLLIAHGLRNPILVIDYVKAKPAQMSDCAMVDSEELLEKFEKRVGPSRMLHIVENFRQKNLTIVTLFVVILLPMKKGEAAGLAYEFVRQH</sequence>
<evidence type="ECO:0000313" key="7">
    <source>
        <dbReference type="Proteomes" id="UP001049176"/>
    </source>
</evidence>
<dbReference type="Pfam" id="PF01753">
    <property type="entry name" value="zf-MYND"/>
    <property type="match status" value="1"/>
</dbReference>
<name>A0A9P7S4N8_9AGAR</name>
<organism evidence="6 7">
    <name type="scientific">Marasmius oreades</name>
    <name type="common">fairy-ring Marasmius</name>
    <dbReference type="NCBI Taxonomy" id="181124"/>
    <lineage>
        <taxon>Eukaryota</taxon>
        <taxon>Fungi</taxon>
        <taxon>Dikarya</taxon>
        <taxon>Basidiomycota</taxon>
        <taxon>Agaricomycotina</taxon>
        <taxon>Agaricomycetes</taxon>
        <taxon>Agaricomycetidae</taxon>
        <taxon>Agaricales</taxon>
        <taxon>Marasmiineae</taxon>
        <taxon>Marasmiaceae</taxon>
        <taxon>Marasmius</taxon>
    </lineage>
</organism>
<feature type="domain" description="MYND-type" evidence="5">
    <location>
        <begin position="412"/>
        <end position="455"/>
    </location>
</feature>
<keyword evidence="7" id="KW-1185">Reference proteome</keyword>
<dbReference type="Proteomes" id="UP001049176">
    <property type="component" value="Chromosome 4"/>
</dbReference>
<dbReference type="InterPro" id="IPR002893">
    <property type="entry name" value="Znf_MYND"/>
</dbReference>
<dbReference type="AlphaFoldDB" id="A0A9P7S4N8"/>
<dbReference type="GO" id="GO:0008270">
    <property type="term" value="F:zinc ion binding"/>
    <property type="evidence" value="ECO:0007669"/>
    <property type="project" value="UniProtKB-KW"/>
</dbReference>
<keyword evidence="3" id="KW-0862">Zinc</keyword>
<dbReference type="Gene3D" id="6.10.140.2220">
    <property type="match status" value="1"/>
</dbReference>
<dbReference type="GeneID" id="66077099"/>
<dbReference type="KEGG" id="more:E1B28_008023"/>
<dbReference type="PROSITE" id="PS50865">
    <property type="entry name" value="ZF_MYND_2"/>
    <property type="match status" value="1"/>
</dbReference>
<gene>
    <name evidence="6" type="ORF">E1B28_008023</name>
</gene>
<dbReference type="OrthoDB" id="9922773at2759"/>